<proteinExistence type="predicted"/>
<dbReference type="AlphaFoldDB" id="A0A0G0BGF3"/>
<sequence>MNKIKISTIVLIACLSLTFIFDALIPMWLGVSLGVLSVAMLVLLNIETFKVKGVTKKLSLYADAIVGLFLILTFIPTGIISYTVNNFLSHSLVFIFAGLLIAILVNAFRIEKKD</sequence>
<reference evidence="2 3" key="1">
    <citation type="journal article" date="2015" name="Nature">
        <title>rRNA introns, odd ribosomes, and small enigmatic genomes across a large radiation of phyla.</title>
        <authorList>
            <person name="Brown C.T."/>
            <person name="Hug L.A."/>
            <person name="Thomas B.C."/>
            <person name="Sharon I."/>
            <person name="Castelle C.J."/>
            <person name="Singh A."/>
            <person name="Wilkins M.J."/>
            <person name="Williams K.H."/>
            <person name="Banfield J.F."/>
        </authorList>
    </citation>
    <scope>NUCLEOTIDE SEQUENCE [LARGE SCALE GENOMIC DNA]</scope>
</reference>
<accession>A0A0G0BGF3</accession>
<evidence type="ECO:0000313" key="3">
    <source>
        <dbReference type="Proteomes" id="UP000034934"/>
    </source>
</evidence>
<evidence type="ECO:0000256" key="1">
    <source>
        <dbReference type="SAM" id="Phobius"/>
    </source>
</evidence>
<keyword evidence="1" id="KW-1133">Transmembrane helix</keyword>
<feature type="transmembrane region" description="Helical" evidence="1">
    <location>
        <begin position="58"/>
        <end position="81"/>
    </location>
</feature>
<dbReference type="EMBL" id="LBOG01000004">
    <property type="protein sequence ID" value="KKP30107.1"/>
    <property type="molecule type" value="Genomic_DNA"/>
</dbReference>
<feature type="transmembrane region" description="Helical" evidence="1">
    <location>
        <begin position="87"/>
        <end position="108"/>
    </location>
</feature>
<evidence type="ECO:0000313" key="2">
    <source>
        <dbReference type="EMBL" id="KKP30107.1"/>
    </source>
</evidence>
<name>A0A0G0BGF3_9BACT</name>
<gene>
    <name evidence="2" type="ORF">UR19_C0004G0015</name>
</gene>
<keyword evidence="1" id="KW-0812">Transmembrane</keyword>
<comment type="caution">
    <text evidence="2">The sequence shown here is derived from an EMBL/GenBank/DDBJ whole genome shotgun (WGS) entry which is preliminary data.</text>
</comment>
<protein>
    <submittedName>
        <fullName evidence="2">Uncharacterized protein</fullName>
    </submittedName>
</protein>
<keyword evidence="1" id="KW-0472">Membrane</keyword>
<dbReference type="Proteomes" id="UP000034934">
    <property type="component" value="Unassembled WGS sequence"/>
</dbReference>
<feature type="transmembrane region" description="Helical" evidence="1">
    <location>
        <begin position="28"/>
        <end position="46"/>
    </location>
</feature>
<organism evidence="2 3">
    <name type="scientific">Candidatus Nomurabacteria bacterium GW2011_GWF1_31_48</name>
    <dbReference type="NCBI Taxonomy" id="1618767"/>
    <lineage>
        <taxon>Bacteria</taxon>
        <taxon>Candidatus Nomuraibacteriota</taxon>
    </lineage>
</organism>